<dbReference type="EMBL" id="FMUE01000015">
    <property type="protein sequence ID" value="SCX34542.1"/>
    <property type="molecule type" value="Genomic_DNA"/>
</dbReference>
<sequence>MGAEISTILSAHPPVRLVFSSTPKPQPSSSAYAFHQLAEESRISSVRSPISAAVEFQQGPPVFSFCVSPPDPLYWFVQKQFYPA</sequence>
<dbReference type="Proteomes" id="UP000187891">
    <property type="component" value="Unassembled WGS sequence"/>
</dbReference>
<organism evidence="1 2">
    <name type="scientific">Agrobacterium rosae</name>
    <dbReference type="NCBI Taxonomy" id="1972867"/>
    <lineage>
        <taxon>Bacteria</taxon>
        <taxon>Pseudomonadati</taxon>
        <taxon>Pseudomonadota</taxon>
        <taxon>Alphaproteobacteria</taxon>
        <taxon>Hyphomicrobiales</taxon>
        <taxon>Rhizobiaceae</taxon>
        <taxon>Rhizobium/Agrobacterium group</taxon>
        <taxon>Agrobacterium</taxon>
    </lineage>
</organism>
<gene>
    <name evidence="1" type="ORF">DSM25559_4506</name>
</gene>
<accession>A0A1R3U196</accession>
<evidence type="ECO:0000313" key="2">
    <source>
        <dbReference type="Proteomes" id="UP000187891"/>
    </source>
</evidence>
<protein>
    <submittedName>
        <fullName evidence="1">Uncharacterized protein</fullName>
    </submittedName>
</protein>
<dbReference type="AlphaFoldDB" id="A0A1R3U196"/>
<reference evidence="2" key="1">
    <citation type="submission" date="2016-10" db="EMBL/GenBank/DDBJ databases">
        <authorList>
            <person name="Wibberg D."/>
        </authorList>
    </citation>
    <scope>NUCLEOTIDE SEQUENCE [LARGE SCALE GENOMIC DNA]</scope>
</reference>
<proteinExistence type="predicted"/>
<name>A0A1R3U196_9HYPH</name>
<evidence type="ECO:0000313" key="1">
    <source>
        <dbReference type="EMBL" id="SCX34542.1"/>
    </source>
</evidence>